<dbReference type="Proteomes" id="UP000517547">
    <property type="component" value="Unassembled WGS sequence"/>
</dbReference>
<organism evidence="7 8">
    <name type="scientific">Pseudomonas gingeri</name>
    <dbReference type="NCBI Taxonomy" id="117681"/>
    <lineage>
        <taxon>Bacteria</taxon>
        <taxon>Pseudomonadati</taxon>
        <taxon>Pseudomonadota</taxon>
        <taxon>Gammaproteobacteria</taxon>
        <taxon>Pseudomonadales</taxon>
        <taxon>Pseudomonadaceae</taxon>
        <taxon>Pseudomonas</taxon>
    </lineage>
</organism>
<protein>
    <submittedName>
        <fullName evidence="7">SulP family inorganic anion transporter</fullName>
    </submittedName>
</protein>
<evidence type="ECO:0000256" key="2">
    <source>
        <dbReference type="ARBA" id="ARBA00022692"/>
    </source>
</evidence>
<keyword evidence="2 5" id="KW-0812">Transmembrane</keyword>
<dbReference type="AlphaFoldDB" id="A0A7Y7XYN1"/>
<feature type="transmembrane region" description="Helical" evidence="5">
    <location>
        <begin position="173"/>
        <end position="193"/>
    </location>
</feature>
<keyword evidence="3 5" id="KW-1133">Transmembrane helix</keyword>
<gene>
    <name evidence="7" type="ORF">HX845_09160</name>
</gene>
<feature type="transmembrane region" description="Helical" evidence="5">
    <location>
        <begin position="72"/>
        <end position="91"/>
    </location>
</feature>
<dbReference type="InterPro" id="IPR036513">
    <property type="entry name" value="STAS_dom_sf"/>
</dbReference>
<feature type="transmembrane region" description="Helical" evidence="5">
    <location>
        <begin position="379"/>
        <end position="409"/>
    </location>
</feature>
<dbReference type="Pfam" id="PF01740">
    <property type="entry name" value="STAS"/>
    <property type="match status" value="1"/>
</dbReference>
<accession>A0A7Y7XYN1</accession>
<feature type="transmembrane region" description="Helical" evidence="5">
    <location>
        <begin position="97"/>
        <end position="119"/>
    </location>
</feature>
<evidence type="ECO:0000313" key="7">
    <source>
        <dbReference type="EMBL" id="NWC13808.1"/>
    </source>
</evidence>
<evidence type="ECO:0000256" key="5">
    <source>
        <dbReference type="SAM" id="Phobius"/>
    </source>
</evidence>
<feature type="transmembrane region" description="Helical" evidence="5">
    <location>
        <begin position="326"/>
        <end position="359"/>
    </location>
</feature>
<evidence type="ECO:0000256" key="1">
    <source>
        <dbReference type="ARBA" id="ARBA00004141"/>
    </source>
</evidence>
<dbReference type="InterPro" id="IPR002645">
    <property type="entry name" value="STAS_dom"/>
</dbReference>
<dbReference type="SUPFAM" id="SSF52091">
    <property type="entry name" value="SpoIIaa-like"/>
    <property type="match status" value="1"/>
</dbReference>
<evidence type="ECO:0000256" key="4">
    <source>
        <dbReference type="ARBA" id="ARBA00023136"/>
    </source>
</evidence>
<dbReference type="CDD" id="cd07042">
    <property type="entry name" value="STAS_SulP_like_sulfate_transporter"/>
    <property type="match status" value="1"/>
</dbReference>
<dbReference type="InterPro" id="IPR011547">
    <property type="entry name" value="SLC26A/SulP_dom"/>
</dbReference>
<evidence type="ECO:0000313" key="8">
    <source>
        <dbReference type="Proteomes" id="UP000517547"/>
    </source>
</evidence>
<evidence type="ECO:0000256" key="3">
    <source>
        <dbReference type="ARBA" id="ARBA00022989"/>
    </source>
</evidence>
<feature type="transmembrane region" description="Helical" evidence="5">
    <location>
        <begin position="131"/>
        <end position="153"/>
    </location>
</feature>
<feature type="transmembrane region" description="Helical" evidence="5">
    <location>
        <begin position="253"/>
        <end position="274"/>
    </location>
</feature>
<evidence type="ECO:0000259" key="6">
    <source>
        <dbReference type="PROSITE" id="PS50801"/>
    </source>
</evidence>
<name>A0A7Y7XYN1_9PSED</name>
<reference evidence="7 8" key="1">
    <citation type="submission" date="2020-04" db="EMBL/GenBank/DDBJ databases">
        <title>Molecular characterization of pseudomonads from Agaricus bisporus reveal novel blotch 2 pathogens in Western Europe.</title>
        <authorList>
            <person name="Taparia T."/>
            <person name="Krijger M."/>
            <person name="Haynes E."/>
            <person name="Elpinstone J.G."/>
            <person name="Noble R."/>
            <person name="Van Der Wolf J."/>
        </authorList>
    </citation>
    <scope>NUCLEOTIDE SEQUENCE [LARGE SCALE GENOMIC DNA]</scope>
    <source>
        <strain evidence="7 8">IPO3738</strain>
    </source>
</reference>
<feature type="transmembrane region" description="Helical" evidence="5">
    <location>
        <begin position="200"/>
        <end position="217"/>
    </location>
</feature>
<dbReference type="PANTHER" id="PTHR11814">
    <property type="entry name" value="SULFATE TRANSPORTER"/>
    <property type="match status" value="1"/>
</dbReference>
<dbReference type="RefSeq" id="WP_017127402.1">
    <property type="nucleotide sequence ID" value="NZ_JACAOK010000015.1"/>
</dbReference>
<comment type="subcellular location">
    <subcellularLocation>
        <location evidence="1">Membrane</location>
        <topology evidence="1">Multi-pass membrane protein</topology>
    </subcellularLocation>
</comment>
<feature type="domain" description="STAS" evidence="6">
    <location>
        <begin position="434"/>
        <end position="553"/>
    </location>
</feature>
<dbReference type="EMBL" id="JACAQE010000002">
    <property type="protein sequence ID" value="NWC13808.1"/>
    <property type="molecule type" value="Genomic_DNA"/>
</dbReference>
<sequence length="569" mass="59631">MREPSPGNTAAPSAQPRRSGADLIAGLSIAGLLLPEAVAYSTIANLPPQAGVIALFAGLLCYGLFGTSRFAIVSATSSSAAVLAAATLSVAGTDIALRLTMAIGLVLITGLMFLLAGLFKLGSVTSFIAKPVLRGFAFGLAVTIILKQVASIVDVHPEHSDLIRFIPELLGQLPRWNWAGAVVAGVALVLLWIFGRFRRLPGGLLVVMLGVAAGEWLDLPSHGVGLIGVIDLQLAVPSLPRLGFSDWLKLVELGFALVMILYAESYGSISAFALKHGDRVSSNRDLLVLGGANLLSGLFHGMPAGAGYSATSANEAAGAASRCAGVVAALVVLLIVSTLLPLIALTPEPVLAAIVIHALTRAVSLEPLQRYFAWRRDRFLAICAVGAVLLLGVLDGLLAAVAISLLLMLRQMSSAAVQVLGHLADGHDFVDCQLHPQAREVPGLLILRPGEPLFFANAERILGSVQRLARQQGPGVKAVILSLEESPDLDGTSLEALQDFIRRFRAGDQDLLFARLKHEAHQALLALPQEVLSRVTLSELSVYAVVQQAQAVDSGLSTADSVPPGSVSR</sequence>
<dbReference type="GO" id="GO:0055085">
    <property type="term" value="P:transmembrane transport"/>
    <property type="evidence" value="ECO:0007669"/>
    <property type="project" value="InterPro"/>
</dbReference>
<proteinExistence type="predicted"/>
<dbReference type="GO" id="GO:0016020">
    <property type="term" value="C:membrane"/>
    <property type="evidence" value="ECO:0007669"/>
    <property type="project" value="UniProtKB-SubCell"/>
</dbReference>
<dbReference type="PROSITE" id="PS50801">
    <property type="entry name" value="STAS"/>
    <property type="match status" value="1"/>
</dbReference>
<feature type="transmembrane region" description="Helical" evidence="5">
    <location>
        <begin position="286"/>
        <end position="306"/>
    </location>
</feature>
<comment type="caution">
    <text evidence="7">The sequence shown here is derived from an EMBL/GenBank/DDBJ whole genome shotgun (WGS) entry which is preliminary data.</text>
</comment>
<keyword evidence="4 5" id="KW-0472">Membrane</keyword>
<dbReference type="Gene3D" id="3.30.750.24">
    <property type="entry name" value="STAS domain"/>
    <property type="match status" value="1"/>
</dbReference>
<dbReference type="Pfam" id="PF00916">
    <property type="entry name" value="Sulfate_transp"/>
    <property type="match status" value="1"/>
</dbReference>
<dbReference type="InterPro" id="IPR001902">
    <property type="entry name" value="SLC26A/SulP_fam"/>
</dbReference>
<feature type="transmembrane region" description="Helical" evidence="5">
    <location>
        <begin position="49"/>
        <end position="65"/>
    </location>
</feature>